<keyword evidence="5" id="KW-1185">Reference proteome</keyword>
<dbReference type="Gene3D" id="2.30.30.700">
    <property type="entry name" value="SLA1 homology domain 1"/>
    <property type="match status" value="1"/>
</dbReference>
<dbReference type="Proteomes" id="UP001239462">
    <property type="component" value="Unassembled WGS sequence"/>
</dbReference>
<evidence type="ECO:0000259" key="3">
    <source>
        <dbReference type="Pfam" id="PF12770"/>
    </source>
</evidence>
<protein>
    <submittedName>
        <fullName evidence="4">CHAT domain-containing protein</fullName>
    </submittedName>
</protein>
<dbReference type="SUPFAM" id="SSF50998">
    <property type="entry name" value="Quinoprotein alcohol dehydrogenase-like"/>
    <property type="match status" value="1"/>
</dbReference>
<dbReference type="RefSeq" id="WP_289164155.1">
    <property type="nucleotide sequence ID" value="NZ_JASZZN010000009.1"/>
</dbReference>
<feature type="domain" description="CHAT" evidence="3">
    <location>
        <begin position="851"/>
        <end position="1131"/>
    </location>
</feature>
<evidence type="ECO:0000313" key="5">
    <source>
        <dbReference type="Proteomes" id="UP001239462"/>
    </source>
</evidence>
<dbReference type="InterPro" id="IPR015943">
    <property type="entry name" value="WD40/YVTN_repeat-like_dom_sf"/>
</dbReference>
<dbReference type="InterPro" id="IPR024983">
    <property type="entry name" value="CHAT_dom"/>
</dbReference>
<dbReference type="Gene3D" id="1.25.40.10">
    <property type="entry name" value="Tetratricopeptide repeat domain"/>
    <property type="match status" value="1"/>
</dbReference>
<name>A0ABT7PJR5_9BACT</name>
<evidence type="ECO:0000313" key="4">
    <source>
        <dbReference type="EMBL" id="MDM4016511.1"/>
    </source>
</evidence>
<dbReference type="Pfam" id="PF12770">
    <property type="entry name" value="CHAT"/>
    <property type="match status" value="1"/>
</dbReference>
<keyword evidence="1" id="KW-0175">Coiled coil</keyword>
<evidence type="ECO:0000256" key="1">
    <source>
        <dbReference type="SAM" id="Coils"/>
    </source>
</evidence>
<feature type="domain" description="SLA1 homology" evidence="2">
    <location>
        <begin position="1145"/>
        <end position="1200"/>
    </location>
</feature>
<accession>A0ABT7PJR5</accession>
<evidence type="ECO:0000259" key="2">
    <source>
        <dbReference type="Pfam" id="PF03983"/>
    </source>
</evidence>
<feature type="coiled-coil region" evidence="1">
    <location>
        <begin position="406"/>
        <end position="474"/>
    </location>
</feature>
<gene>
    <name evidence="4" type="ORF">QTN89_13790</name>
</gene>
<dbReference type="PANTHER" id="PTHR10098">
    <property type="entry name" value="RAPSYN-RELATED"/>
    <property type="match status" value="1"/>
</dbReference>
<sequence length="1203" mass="133599">MSHNEGPVGVHLAENGLMVSFDYASNTSPRMSSGKVNAFVLVDLNTGDEISRMIFGETIAVDRTACSADGRFLVVCDRQSARQFDLFKGVLVRSYPVKSQRSFPVTGRRGSLFVLCDERELSLWDLDDGTVIAQLPPHPAVINGCDFDDRCEVILSGCENMTRSWKISTQETQIFPIESALRDLSVSPDGAKLYGRFIHTVSDQGVASYDTRSGRRDLHLLSHSLPTIDFDRGRLYSVDGVGTKTAIDAIQVRPVQAPDRVRYLPFAPSVRERLQHQPFFFAQEIMLSPDRKFVMVRLEYGRLSQVWALGDSADDLLVEFDESLRHRHVPPPKVAPSKPKSREERFLEEINTIQFRVRELAKQDRSSEAVQAINDLLAAGQKRLRNAPIRHQNLVRNCGFAFRDGLDDLQRGLELFQQARQMAESDGRFGGGWVGLMVAISDTEERLDDDRNAAKTYQKLIEKLVEQNAKIQASRFERMAILAFKSGGSEEAIEWRIKAMEQTIQESGALSSRSDGIYAKLVSDVTKLGCWERLESIAWNRYQSANDMLGSEHPETAKITAHLALLCEHQKKNEQALELMDQSQRAYRDYVARSLSLLSDREQTEFIKHRFEPAFQSALRMAVRLQTTANAAPLATSWLLNAKGTSTRALSERHRIAASSRDPAVADLSKQLMSIREQISSLTMSSLQSNLQAAGSSDGAVLRDKLSELRDRESELAWKLGSAGWTEFRKQPWSSLEQLRKSIPQDAVFIDFSVVGVTIDHRAFNEWNRERPGTAEREAKILVMIVPPAGSGEIELREVAFPWDQVSRTLIQLQGCLNGQIITNNVSATIDDHLREMSSLVIGSLPEHVIKTPRWLISPDNLLWQLPFAALPLPNGRRLIENHEIQYLLSGRDLLAATTLQPNPAALIIADPNYGEGVRMNGDKSEATVRQPFAPLPGTANEAKAIEPYLERLTGTAPTMFLGKKAEESVVKSVDRPRYAVFSTHGYSQFRHEDHPLATCGLAFANANAAFTGQGDGVLTGIEILGTDFRGTELVVLSACQTAVGNANNGEGVSGLSHALRLAGADNVVATLWPIPDQITAELMSRFFEQLSKGKTPAAAMRLAQLTTIKRLESLGFEASPQLWAAFTVTGKPPTSAIVPATEKISEFRKWRSADGKHTTIAKFLAVIEGQVQLQKQDGTPILVPINKLHSDDQRWVQAHADP</sequence>
<dbReference type="InterPro" id="IPR011990">
    <property type="entry name" value="TPR-like_helical_dom_sf"/>
</dbReference>
<proteinExistence type="predicted"/>
<dbReference type="EMBL" id="JASZZN010000009">
    <property type="protein sequence ID" value="MDM4016511.1"/>
    <property type="molecule type" value="Genomic_DNA"/>
</dbReference>
<dbReference type="Gene3D" id="2.130.10.10">
    <property type="entry name" value="YVTN repeat-like/Quinoprotein amine dehydrogenase"/>
    <property type="match status" value="1"/>
</dbReference>
<organism evidence="4 5">
    <name type="scientific">Roseiconus lacunae</name>
    <dbReference type="NCBI Taxonomy" id="2605694"/>
    <lineage>
        <taxon>Bacteria</taxon>
        <taxon>Pseudomonadati</taxon>
        <taxon>Planctomycetota</taxon>
        <taxon>Planctomycetia</taxon>
        <taxon>Pirellulales</taxon>
        <taxon>Pirellulaceae</taxon>
        <taxon>Roseiconus</taxon>
    </lineage>
</organism>
<reference evidence="4 5" key="1">
    <citation type="submission" date="2023-06" db="EMBL/GenBank/DDBJ databases">
        <title>Roseiconus lacunae JC819 isolated from Gulf of Mannar region, Tamil Nadu.</title>
        <authorList>
            <person name="Pk S."/>
            <person name="Ch S."/>
            <person name="Ch V.R."/>
        </authorList>
    </citation>
    <scope>NUCLEOTIDE SEQUENCE [LARGE SCALE GENOMIC DNA]</scope>
    <source>
        <strain evidence="4 5">JC819</strain>
    </source>
</reference>
<comment type="caution">
    <text evidence="4">The sequence shown here is derived from an EMBL/GenBank/DDBJ whole genome shotgun (WGS) entry which is preliminary data.</text>
</comment>
<dbReference type="InterPro" id="IPR007131">
    <property type="entry name" value="SHD1"/>
</dbReference>
<dbReference type="Pfam" id="PF03983">
    <property type="entry name" value="SHD1"/>
    <property type="match status" value="1"/>
</dbReference>
<dbReference type="InterPro" id="IPR011047">
    <property type="entry name" value="Quinoprotein_ADH-like_sf"/>
</dbReference>